<dbReference type="PRINTS" id="PR01345">
    <property type="entry name" value="CERVTRCPTASE"/>
</dbReference>
<feature type="compositionally biased region" description="Basic and acidic residues" evidence="3">
    <location>
        <begin position="545"/>
        <end position="561"/>
    </location>
</feature>
<reference evidence="6 7" key="1">
    <citation type="submission" date="2024-06" db="EMBL/GenBank/DDBJ databases">
        <title>The draft genome of Grus japonensis, version 3.</title>
        <authorList>
            <person name="Nabeshima K."/>
            <person name="Suzuki S."/>
            <person name="Onuma M."/>
        </authorList>
    </citation>
    <scope>NUCLEOTIDE SEQUENCE [LARGE SCALE GENOMIC DNA]</scope>
    <source>
        <strain evidence="6 7">451A</strain>
    </source>
</reference>
<dbReference type="InterPro" id="IPR002156">
    <property type="entry name" value="RNaseH_domain"/>
</dbReference>
<feature type="domain" description="Reverse transcriptase" evidence="4">
    <location>
        <begin position="175"/>
        <end position="415"/>
    </location>
</feature>
<dbReference type="SUPFAM" id="SSF56672">
    <property type="entry name" value="DNA/RNA polymerases"/>
    <property type="match status" value="1"/>
</dbReference>
<sequence>MNKELLGKGKHKKEAYKGWKQGQVAWEEYRETVRAARDQVRKAKTLKKLNLARAVKDNKKSFYRYVSKKRRMGENVGPLRNEMGDLVTQDMEKAEVLKNLFASVFTGKSLSHTAQVTEGRDWENAEPPTVGEDQVPEYLRNLKVHESMGPDELHPRVLRELVDEVARPVSIIFEKSWQSGEVPADWKRGNITPIFKKGKKEDPGNYRPVSLTSVPGKIMEQTLLETMLRHKENKEGIGDSQHSFTKGKSCLTNLVAFYDGVTVLVDKGRATDVIYLDLCKAFDTVPHDILVSKMERHGFDGWTTRWIRNWLDGRTQRVVVNGSMSKWRTVTSGIPQGKFVDDTKLCGVVDTLEGRDAIQRDLDRLERWAHVNRMKFNKAKCKVLHVGRGNPKHDYRLGREWIESSPEEKALGVLLDEKLNMSQQCALAAQKANHVLGCIKRGVTSRSREVILPLYSALVRPHLEYCIQLWGPQCRRDMELLERAQRRVTKIIRGLEHLSYEDRLRELGLFSLEKRRLRGDLVAAFQYLKGASRKDGEGLFMRECSDRTRVKDDDEPGPSREQEEEPEPEVITRSLSLRELRDMWKDFSRLPGEHIITWLLRCWDNGASSLELEGREAKQLGSLSREGGIDKAIGKKAQALSLWRQLLSSVRERHPFSEDVVCRPGKWTTMERGIQYLRELAVREMVYYDPDNAQLPADPDEVQCTRPMWRKFVRSAPSSYTNSLAVIDWKSEEAPTVDEVAGRLRQYEDSLSSSLVSAVEKLSQDIRQLKEDISYSPPVQTRIAAVRRVEPISISGVTGGSQQLTLLGAEVSLTGNEWEKHPIVTGPEAPCILGIDCLQKGYFKDPKGYQWAFGIAALEAEEIEPLSSLPGLLEDPSVVGLLRVEEQQVPIATTTVHRQQYRTNRDSLVPIHKLIRQLEGQGVISRTHSPFNSPIWPVRKSNGEWRLTVDYRGLNEVTPPMSAAVPDMLELQYELESKAAKWYATIDIANAFFSIPLAAECRPEFAFTWRGVQYTWNRLPQGWKHSPTICHGLIQTALEKGEAPEHLQYIDDIIVWGNSAEEVSEKGKKIIQILLQAGFAIKPSKVKGPAQEIQFLGIRWHDGCHQIPMDIINKTAAMSPPTNKKETQAFLGVVGFWRMHIPNYSLIVSPLYHVTRKKNDFRWGPKERQAFEQIKQEIVHAVALGPVRAGPDVKNVVYTRAGENGPTWSLWQKAPGGTRGRPLGFWSRGYRGSEACYTPTEKEILAAYEGVRAASEVIGTEAQLLLAPRLPVLVWMFKERAPSTHHATDATWSKWVALITQWAQIGKPSHPGILEVITDWPEGKDFRMSPEEEVTCAEEAPPYNKLTEDEKPYALFTDGSCRIVGKHRRWKAAVWSPTQRVAEASEGEGESSQFAEVKAIQLALDIAEREKWPMLYLYTDSWMVANALWGWLQQWKWNNWQCRGKPIWAAPLWQDIAAQLEKLVVKVCHVDAHIPKSRATEEHQNNQQVDQAAKMEVAQVDLDWQCKGELFIARWAHDTSGHQGRDATYRWARDRGVDLSMDTISQVIHQCETCTAIKQAKLLKPLWYGG</sequence>
<dbReference type="Pfam" id="PF17919">
    <property type="entry name" value="RT_RNaseH_2"/>
    <property type="match status" value="1"/>
</dbReference>
<feature type="domain" description="RNase H type-1" evidence="5">
    <location>
        <begin position="1349"/>
        <end position="1498"/>
    </location>
</feature>
<dbReference type="InterPro" id="IPR043128">
    <property type="entry name" value="Rev_trsase/Diguanyl_cyclase"/>
</dbReference>
<evidence type="ECO:0000256" key="2">
    <source>
        <dbReference type="ARBA" id="ARBA00012180"/>
    </source>
</evidence>
<dbReference type="GO" id="GO:0004523">
    <property type="term" value="F:RNA-DNA hybrid ribonuclease activity"/>
    <property type="evidence" value="ECO:0007669"/>
    <property type="project" value="UniProtKB-EC"/>
</dbReference>
<accession>A0ABC9Y1X8</accession>
<dbReference type="Gene3D" id="3.30.70.270">
    <property type="match status" value="2"/>
</dbReference>
<dbReference type="Proteomes" id="UP001623348">
    <property type="component" value="Unassembled WGS sequence"/>
</dbReference>
<evidence type="ECO:0000313" key="6">
    <source>
        <dbReference type="EMBL" id="GAB0203999.1"/>
    </source>
</evidence>
<dbReference type="Pfam" id="PF00075">
    <property type="entry name" value="RNase_H"/>
    <property type="match status" value="1"/>
</dbReference>
<gene>
    <name evidence="6" type="ORF">GRJ2_002865500</name>
</gene>
<dbReference type="InterPro" id="IPR000477">
    <property type="entry name" value="RT_dom"/>
</dbReference>
<keyword evidence="7" id="KW-1185">Reference proteome</keyword>
<evidence type="ECO:0000259" key="5">
    <source>
        <dbReference type="PROSITE" id="PS50879"/>
    </source>
</evidence>
<dbReference type="PANTHER" id="PTHR33332">
    <property type="entry name" value="REVERSE TRANSCRIPTASE DOMAIN-CONTAINING PROTEIN"/>
    <property type="match status" value="1"/>
</dbReference>
<dbReference type="SUPFAM" id="SSF53098">
    <property type="entry name" value="Ribonuclease H-like"/>
    <property type="match status" value="1"/>
</dbReference>
<dbReference type="InterPro" id="IPR041577">
    <property type="entry name" value="RT_RNaseH_2"/>
</dbReference>
<comment type="caution">
    <text evidence="6">The sequence shown here is derived from an EMBL/GenBank/DDBJ whole genome shotgun (WGS) entry which is preliminary data.</text>
</comment>
<feature type="region of interest" description="Disordered" evidence="3">
    <location>
        <begin position="545"/>
        <end position="571"/>
    </location>
</feature>
<name>A0ABC9Y1X8_GRUJA</name>
<dbReference type="InterPro" id="IPR012337">
    <property type="entry name" value="RNaseH-like_sf"/>
</dbReference>
<feature type="domain" description="Reverse transcriptase" evidence="4">
    <location>
        <begin position="919"/>
        <end position="1100"/>
    </location>
</feature>
<evidence type="ECO:0000313" key="7">
    <source>
        <dbReference type="Proteomes" id="UP001623348"/>
    </source>
</evidence>
<dbReference type="Pfam" id="PF00078">
    <property type="entry name" value="RVT_1"/>
    <property type="match status" value="2"/>
</dbReference>
<dbReference type="GO" id="GO:0006259">
    <property type="term" value="P:DNA metabolic process"/>
    <property type="evidence" value="ECO:0007669"/>
    <property type="project" value="UniProtKB-ARBA"/>
</dbReference>
<dbReference type="PROSITE" id="PS50879">
    <property type="entry name" value="RNASE_H_1"/>
    <property type="match status" value="1"/>
</dbReference>
<dbReference type="EMBL" id="BAAFJT010000040">
    <property type="protein sequence ID" value="GAB0203999.1"/>
    <property type="molecule type" value="Genomic_DNA"/>
</dbReference>
<dbReference type="EC" id="3.1.26.4" evidence="2"/>
<comment type="similarity">
    <text evidence="1">Belongs to the beta type-B retroviral polymerase family. HERV class-II K(HML-2) pol subfamily.</text>
</comment>
<dbReference type="FunFam" id="3.30.70.270:FF:000020">
    <property type="entry name" value="Transposon Tf2-6 polyprotein-like Protein"/>
    <property type="match status" value="1"/>
</dbReference>
<evidence type="ECO:0000256" key="3">
    <source>
        <dbReference type="SAM" id="MobiDB-lite"/>
    </source>
</evidence>
<evidence type="ECO:0000259" key="4">
    <source>
        <dbReference type="PROSITE" id="PS50878"/>
    </source>
</evidence>
<dbReference type="PROSITE" id="PS50878">
    <property type="entry name" value="RT_POL"/>
    <property type="match status" value="2"/>
</dbReference>
<protein>
    <recommendedName>
        <fullName evidence="2">ribonuclease H</fullName>
        <ecNumber evidence="2">3.1.26.4</ecNumber>
    </recommendedName>
</protein>
<evidence type="ECO:0000256" key="1">
    <source>
        <dbReference type="ARBA" id="ARBA00010879"/>
    </source>
</evidence>
<dbReference type="Gene3D" id="3.10.10.10">
    <property type="entry name" value="HIV Type 1 Reverse Transcriptase, subunit A, domain 1"/>
    <property type="match status" value="1"/>
</dbReference>
<dbReference type="InterPro" id="IPR036397">
    <property type="entry name" value="RNaseH_sf"/>
</dbReference>
<organism evidence="6 7">
    <name type="scientific">Grus japonensis</name>
    <name type="common">Japanese crane</name>
    <name type="synonym">Red-crowned crane</name>
    <dbReference type="NCBI Taxonomy" id="30415"/>
    <lineage>
        <taxon>Eukaryota</taxon>
        <taxon>Metazoa</taxon>
        <taxon>Chordata</taxon>
        <taxon>Craniata</taxon>
        <taxon>Vertebrata</taxon>
        <taxon>Euteleostomi</taxon>
        <taxon>Archelosauria</taxon>
        <taxon>Archosauria</taxon>
        <taxon>Dinosauria</taxon>
        <taxon>Saurischia</taxon>
        <taxon>Theropoda</taxon>
        <taxon>Coelurosauria</taxon>
        <taxon>Aves</taxon>
        <taxon>Neognathae</taxon>
        <taxon>Neoaves</taxon>
        <taxon>Gruiformes</taxon>
        <taxon>Gruidae</taxon>
        <taxon>Grus</taxon>
    </lineage>
</organism>
<dbReference type="InterPro" id="IPR043502">
    <property type="entry name" value="DNA/RNA_pol_sf"/>
</dbReference>
<dbReference type="CDD" id="cd01650">
    <property type="entry name" value="RT_nLTR_like"/>
    <property type="match status" value="1"/>
</dbReference>
<proteinExistence type="inferred from homology"/>
<dbReference type="Gene3D" id="3.30.420.10">
    <property type="entry name" value="Ribonuclease H-like superfamily/Ribonuclease H"/>
    <property type="match status" value="1"/>
</dbReference>